<dbReference type="EMBL" id="BANU01000033">
    <property type="protein sequence ID" value="GAC62344.1"/>
    <property type="molecule type" value="Genomic_DNA"/>
</dbReference>
<feature type="transmembrane region" description="Helical" evidence="3">
    <location>
        <begin position="351"/>
        <end position="369"/>
    </location>
</feature>
<feature type="transmembrane region" description="Helical" evidence="3">
    <location>
        <begin position="169"/>
        <end position="189"/>
    </location>
</feature>
<keyword evidence="3" id="KW-0812">Transmembrane</keyword>
<evidence type="ECO:0000256" key="3">
    <source>
        <dbReference type="SAM" id="Phobius"/>
    </source>
</evidence>
<feature type="transmembrane region" description="Helical" evidence="3">
    <location>
        <begin position="288"/>
        <end position="305"/>
    </location>
</feature>
<keyword evidence="3" id="KW-1133">Transmembrane helix</keyword>
<dbReference type="AlphaFoldDB" id="L7LN68"/>
<protein>
    <submittedName>
        <fullName evidence="4">Uncharacterized protein</fullName>
    </submittedName>
</protein>
<feature type="compositionally biased region" description="Gly residues" evidence="2">
    <location>
        <begin position="485"/>
        <end position="496"/>
    </location>
</feature>
<evidence type="ECO:0000256" key="2">
    <source>
        <dbReference type="SAM" id="MobiDB-lite"/>
    </source>
</evidence>
<name>L7LN68_9ACTN</name>
<evidence type="ECO:0000256" key="1">
    <source>
        <dbReference type="SAM" id="Coils"/>
    </source>
</evidence>
<feature type="transmembrane region" description="Helical" evidence="3">
    <location>
        <begin position="317"/>
        <end position="339"/>
    </location>
</feature>
<organism evidence="4 5">
    <name type="scientific">Gordonia sihwensis NBRC 108236</name>
    <dbReference type="NCBI Taxonomy" id="1223544"/>
    <lineage>
        <taxon>Bacteria</taxon>
        <taxon>Bacillati</taxon>
        <taxon>Actinomycetota</taxon>
        <taxon>Actinomycetes</taxon>
        <taxon>Mycobacteriales</taxon>
        <taxon>Gordoniaceae</taxon>
        <taxon>Gordonia</taxon>
    </lineage>
</organism>
<dbReference type="RefSeq" id="WP_006897750.1">
    <property type="nucleotide sequence ID" value="NZ_BANU01000033.1"/>
</dbReference>
<reference evidence="4 5" key="1">
    <citation type="submission" date="2012-12" db="EMBL/GenBank/DDBJ databases">
        <title>Whole genome shotgun sequence of Gordonia sihwensis NBRC 108236.</title>
        <authorList>
            <person name="Yoshida I."/>
            <person name="Hosoyama A."/>
            <person name="Tsuchikane K."/>
            <person name="Ando Y."/>
            <person name="Baba S."/>
            <person name="Ohji S."/>
            <person name="Hamada M."/>
            <person name="Tamura T."/>
            <person name="Yamazoe A."/>
            <person name="Yamazaki S."/>
            <person name="Fujita N."/>
        </authorList>
    </citation>
    <scope>NUCLEOTIDE SEQUENCE [LARGE SCALE GENOMIC DNA]</scope>
    <source>
        <strain evidence="4 5">NBRC 108236</strain>
    </source>
</reference>
<keyword evidence="3" id="KW-0472">Membrane</keyword>
<proteinExistence type="predicted"/>
<accession>L7LN68</accession>
<sequence length="529" mass="52689">MGALTRSRRRTVVTVVLALIAAVFLTTAGPAVSSEALGMDAVSAQARADDETPSRADLQNQIEDLKAQIATEKDEEKKKELTAQLAVLMTKYTAGAVSATDDSCGAINFICKAKKATKDAAKGAFKGAAESMWQGFGRMLQMSMTWFIKIPTPKYQDYSIVQKIQSATIGLQFFGLVLSLVVIGFRLVLARRQAAVTEAEESVKSMAKAVFGAWTFGAVLLSLTVASDELSKWMLNQATNGQNAGSMVTNLMKTSLVTMQSAGLVFVLAVIGILGALLQGILLVARQAMLAVVVSLVPVIGAFGGTNTGKQAFSKVMMWTVALLLWKPVAAAVYWVAFWMAGSDSKDSQQIIMGMILLSLSAAVLPILMKLVSGGAAMSGGSGAAAVGALMGAAVAGSTMLASGGSSAGAAAGGGATSTASIAGAGGGGGPSGGGGLSGGTGMGPSGGGGPSGDSGGGGRGSQPGGGTGGGSALVPPAPDSSSSGGDGSGLSGGTGKQLAMAGSALALASESFFESEPGQDAGMGDNLR</sequence>
<feature type="transmembrane region" description="Helical" evidence="3">
    <location>
        <begin position="209"/>
        <end position="226"/>
    </location>
</feature>
<keyword evidence="5" id="KW-1185">Reference proteome</keyword>
<comment type="caution">
    <text evidence="4">The sequence shown here is derived from an EMBL/GenBank/DDBJ whole genome shotgun (WGS) entry which is preliminary data.</text>
</comment>
<feature type="coiled-coil region" evidence="1">
    <location>
        <begin position="55"/>
        <end position="82"/>
    </location>
</feature>
<feature type="transmembrane region" description="Helical" evidence="3">
    <location>
        <begin position="375"/>
        <end position="396"/>
    </location>
</feature>
<feature type="region of interest" description="Disordered" evidence="2">
    <location>
        <begin position="427"/>
        <end position="497"/>
    </location>
</feature>
<dbReference type="eggNOG" id="ENOG5032TCD">
    <property type="taxonomic scope" value="Bacteria"/>
</dbReference>
<dbReference type="Proteomes" id="UP000035083">
    <property type="component" value="Unassembled WGS sequence"/>
</dbReference>
<keyword evidence="1" id="KW-0175">Coiled coil</keyword>
<feature type="transmembrane region" description="Helical" evidence="3">
    <location>
        <begin position="261"/>
        <end position="281"/>
    </location>
</feature>
<evidence type="ECO:0000313" key="5">
    <source>
        <dbReference type="Proteomes" id="UP000035083"/>
    </source>
</evidence>
<evidence type="ECO:0000313" key="4">
    <source>
        <dbReference type="EMBL" id="GAC62344.1"/>
    </source>
</evidence>
<gene>
    <name evidence="4" type="ORF">GSI01S_33_00300</name>
</gene>
<feature type="compositionally biased region" description="Gly residues" evidence="2">
    <location>
        <begin position="427"/>
        <end position="472"/>
    </location>
</feature>